<dbReference type="Pfam" id="PF09939">
    <property type="entry name" value="DUF2171"/>
    <property type="match status" value="1"/>
</dbReference>
<dbReference type="InterPro" id="IPR018684">
    <property type="entry name" value="DUF2171"/>
</dbReference>
<evidence type="ECO:0000313" key="4">
    <source>
        <dbReference type="EMBL" id="CAA9496702.1"/>
    </source>
</evidence>
<reference evidence="4" key="1">
    <citation type="submission" date="2020-02" db="EMBL/GenBank/DDBJ databases">
        <authorList>
            <person name="Meier V. D."/>
        </authorList>
    </citation>
    <scope>NUCLEOTIDE SEQUENCE</scope>
    <source>
        <strain evidence="4">AVDCRST_MAG09</strain>
    </source>
</reference>
<feature type="domain" description="PRC-barrel" evidence="3">
    <location>
        <begin position="180"/>
        <end position="254"/>
    </location>
</feature>
<feature type="compositionally biased region" description="Polar residues" evidence="1">
    <location>
        <begin position="94"/>
        <end position="112"/>
    </location>
</feature>
<dbReference type="InterPro" id="IPR027275">
    <property type="entry name" value="PRC-brl_dom"/>
</dbReference>
<sequence>MARISGIEEHMEVIGADGVHVGTVDKVEGDRIKLTKKDSGQGSHQGHHHYLSTGLVADVEGGKVRLSATAANALMFQEEDQGTSALVTGGANARSGSTGADTRTSSTSYQAQNSSPRNSNSRRDTKGRSGPNWAGIALGTAAAAATAGAAIYARRQKSDKADAKKFELRLQTDETARLISSAKVEGTPVLGRDGQHLGKIDSFMVDKYTGRVAYAVLSFGGTLGIGGNLFPLPWSALDYDVEHDGYRLNLTSDQLESAPKFKRDDTPEFTTQYRRTVALFYAR</sequence>
<name>A0A6J4SMZ8_9SPHN</name>
<dbReference type="Gene3D" id="2.30.30.240">
    <property type="entry name" value="PRC-barrel domain"/>
    <property type="match status" value="1"/>
</dbReference>
<evidence type="ECO:0000256" key="1">
    <source>
        <dbReference type="SAM" id="MobiDB-lite"/>
    </source>
</evidence>
<keyword evidence="2" id="KW-0812">Transmembrane</keyword>
<dbReference type="AlphaFoldDB" id="A0A6J4SMZ8"/>
<keyword evidence="2" id="KW-1133">Transmembrane helix</keyword>
<dbReference type="SUPFAM" id="SSF50346">
    <property type="entry name" value="PRC-barrel domain"/>
    <property type="match status" value="1"/>
</dbReference>
<keyword evidence="2" id="KW-0472">Membrane</keyword>
<protein>
    <submittedName>
        <fullName evidence="4">Bll4831 protein</fullName>
    </submittedName>
</protein>
<feature type="transmembrane region" description="Helical" evidence="2">
    <location>
        <begin position="133"/>
        <end position="153"/>
    </location>
</feature>
<feature type="region of interest" description="Disordered" evidence="1">
    <location>
        <begin position="87"/>
        <end position="132"/>
    </location>
</feature>
<accession>A0A6J4SMZ8</accession>
<proteinExistence type="predicted"/>
<evidence type="ECO:0000259" key="3">
    <source>
        <dbReference type="Pfam" id="PF05239"/>
    </source>
</evidence>
<dbReference type="PANTHER" id="PTHR36505:SF1">
    <property type="entry name" value="BLR1072 PROTEIN"/>
    <property type="match status" value="1"/>
</dbReference>
<dbReference type="InterPro" id="IPR011033">
    <property type="entry name" value="PRC_barrel-like_sf"/>
</dbReference>
<dbReference type="Pfam" id="PF05239">
    <property type="entry name" value="PRC"/>
    <property type="match status" value="1"/>
</dbReference>
<dbReference type="EMBL" id="CADCVZ010000010">
    <property type="protein sequence ID" value="CAA9496702.1"/>
    <property type="molecule type" value="Genomic_DNA"/>
</dbReference>
<gene>
    <name evidence="4" type="ORF">AVDCRST_MAG09-450</name>
</gene>
<organism evidence="4">
    <name type="scientific">uncultured Sphingomonas sp</name>
    <dbReference type="NCBI Taxonomy" id="158754"/>
    <lineage>
        <taxon>Bacteria</taxon>
        <taxon>Pseudomonadati</taxon>
        <taxon>Pseudomonadota</taxon>
        <taxon>Alphaproteobacteria</taxon>
        <taxon>Sphingomonadales</taxon>
        <taxon>Sphingomonadaceae</taxon>
        <taxon>Sphingomonas</taxon>
        <taxon>environmental samples</taxon>
    </lineage>
</organism>
<dbReference type="PANTHER" id="PTHR36505">
    <property type="entry name" value="BLR1072 PROTEIN"/>
    <property type="match status" value="1"/>
</dbReference>
<evidence type="ECO:0000256" key="2">
    <source>
        <dbReference type="SAM" id="Phobius"/>
    </source>
</evidence>